<evidence type="ECO:0000313" key="1">
    <source>
        <dbReference type="EMBL" id="EGC36242.1"/>
    </source>
</evidence>
<accession>F0ZIK3</accession>
<proteinExistence type="predicted"/>
<dbReference type="EMBL" id="GL871033">
    <property type="protein sequence ID" value="EGC36242.1"/>
    <property type="molecule type" value="Genomic_DNA"/>
</dbReference>
<dbReference type="Proteomes" id="UP000001064">
    <property type="component" value="Unassembled WGS sequence"/>
</dbReference>
<feature type="non-terminal residue" evidence="1">
    <location>
        <position position="1"/>
    </location>
</feature>
<dbReference type="VEuPathDB" id="AmoebaDB:DICPUDRAFT_97650"/>
<keyword evidence="2" id="KW-1185">Reference proteome</keyword>
<dbReference type="RefSeq" id="XP_003287251.1">
    <property type="nucleotide sequence ID" value="XM_003287203.1"/>
</dbReference>
<dbReference type="KEGG" id="dpp:DICPUDRAFT_97650"/>
<organism evidence="1 2">
    <name type="scientific">Dictyostelium purpureum</name>
    <name type="common">Slime mold</name>
    <dbReference type="NCBI Taxonomy" id="5786"/>
    <lineage>
        <taxon>Eukaryota</taxon>
        <taxon>Amoebozoa</taxon>
        <taxon>Evosea</taxon>
        <taxon>Eumycetozoa</taxon>
        <taxon>Dictyostelia</taxon>
        <taxon>Dictyosteliales</taxon>
        <taxon>Dictyosteliaceae</taxon>
        <taxon>Dictyostelium</taxon>
    </lineage>
</organism>
<gene>
    <name evidence="1" type="ORF">DICPUDRAFT_97650</name>
</gene>
<dbReference type="AlphaFoldDB" id="F0ZIK3"/>
<name>F0ZIK3_DICPU</name>
<protein>
    <submittedName>
        <fullName evidence="1">Expressed protein</fullName>
    </submittedName>
</protein>
<dbReference type="InParanoid" id="F0ZIK3"/>
<sequence>MSDNCLLETVKKGKLPPIKEFFSFDTSENPKQKFVRKSTDPSEHCYSRKKLATSNSNGGPSYILDNSRSLNTQTDDVFDNMYPNYNNDHLVQPHFHMNSQQIPLNVTQTIQNHSNFHDMNTLQTQSNISQTVQTQSNFLDMNTEQIQPNVSQTIQTQSNFHDMNTQQIPLNVTQTVQNHSNLHDMNTLQIHDMNTLQTQSNVSQTEYQLTPEDWERPTAIKMQQTHQ</sequence>
<evidence type="ECO:0000313" key="2">
    <source>
        <dbReference type="Proteomes" id="UP000001064"/>
    </source>
</evidence>
<reference evidence="2" key="1">
    <citation type="journal article" date="2011" name="Genome Biol.">
        <title>Comparative genomics of the social amoebae Dictyostelium discoideum and Dictyostelium purpureum.</title>
        <authorList>
            <consortium name="US DOE Joint Genome Institute (JGI-PGF)"/>
            <person name="Sucgang R."/>
            <person name="Kuo A."/>
            <person name="Tian X."/>
            <person name="Salerno W."/>
            <person name="Parikh A."/>
            <person name="Feasley C.L."/>
            <person name="Dalin E."/>
            <person name="Tu H."/>
            <person name="Huang E."/>
            <person name="Barry K."/>
            <person name="Lindquist E."/>
            <person name="Shapiro H."/>
            <person name="Bruce D."/>
            <person name="Schmutz J."/>
            <person name="Salamov A."/>
            <person name="Fey P."/>
            <person name="Gaudet P."/>
            <person name="Anjard C."/>
            <person name="Babu M.M."/>
            <person name="Basu S."/>
            <person name="Bushmanova Y."/>
            <person name="van der Wel H."/>
            <person name="Katoh-Kurasawa M."/>
            <person name="Dinh C."/>
            <person name="Coutinho P.M."/>
            <person name="Saito T."/>
            <person name="Elias M."/>
            <person name="Schaap P."/>
            <person name="Kay R.R."/>
            <person name="Henrissat B."/>
            <person name="Eichinger L."/>
            <person name="Rivero F."/>
            <person name="Putnam N.H."/>
            <person name="West C.M."/>
            <person name="Loomis W.F."/>
            <person name="Chisholm R.L."/>
            <person name="Shaulsky G."/>
            <person name="Strassmann J.E."/>
            <person name="Queller D.C."/>
            <person name="Kuspa A."/>
            <person name="Grigoriev I.V."/>
        </authorList>
    </citation>
    <scope>NUCLEOTIDE SEQUENCE [LARGE SCALE GENOMIC DNA]</scope>
    <source>
        <strain evidence="2">QSDP1</strain>
    </source>
</reference>
<dbReference type="GeneID" id="10501047"/>